<gene>
    <name evidence="6 7" type="primary">rsmH</name>
    <name evidence="7" type="ORF">GCM10009104_01380</name>
</gene>
<feature type="binding site" evidence="6">
    <location>
        <position position="103"/>
    </location>
    <ligand>
        <name>S-adenosyl-L-methionine</name>
        <dbReference type="ChEBI" id="CHEBI:59789"/>
    </ligand>
</feature>
<comment type="similarity">
    <text evidence="1 6">Belongs to the methyltransferase superfamily. RsmH family.</text>
</comment>
<reference evidence="7 8" key="1">
    <citation type="journal article" date="2019" name="Int. J. Syst. Evol. Microbiol.">
        <title>The Global Catalogue of Microorganisms (GCM) 10K type strain sequencing project: providing services to taxonomists for standard genome sequencing and annotation.</title>
        <authorList>
            <consortium name="The Broad Institute Genomics Platform"/>
            <consortium name="The Broad Institute Genome Sequencing Center for Infectious Disease"/>
            <person name="Wu L."/>
            <person name="Ma J."/>
        </authorList>
    </citation>
    <scope>NUCLEOTIDE SEQUENCE [LARGE SCALE GENOMIC DNA]</scope>
    <source>
        <strain evidence="7 8">JCM 15134</strain>
    </source>
</reference>
<keyword evidence="5 6" id="KW-0949">S-adenosyl-L-methionine</keyword>
<dbReference type="RefSeq" id="WP_343800751.1">
    <property type="nucleotide sequence ID" value="NZ_BAAAET010000001.1"/>
</dbReference>
<name>A0ABN1I1P8_9GAMM</name>
<dbReference type="Gene3D" id="1.10.150.170">
    <property type="entry name" value="Putative methyltransferase TM0872, insert domain"/>
    <property type="match status" value="1"/>
</dbReference>
<evidence type="ECO:0000313" key="8">
    <source>
        <dbReference type="Proteomes" id="UP001499915"/>
    </source>
</evidence>
<feature type="binding site" evidence="6">
    <location>
        <begin position="35"/>
        <end position="37"/>
    </location>
    <ligand>
        <name>S-adenosyl-L-methionine</name>
        <dbReference type="ChEBI" id="CHEBI:59789"/>
    </ligand>
</feature>
<dbReference type="SUPFAM" id="SSF81799">
    <property type="entry name" value="Putative methyltransferase TM0872, insert domain"/>
    <property type="match status" value="1"/>
</dbReference>
<keyword evidence="8" id="KW-1185">Reference proteome</keyword>
<comment type="caution">
    <text evidence="7">The sequence shown here is derived from an EMBL/GenBank/DDBJ whole genome shotgun (WGS) entry which is preliminary data.</text>
</comment>
<comment type="catalytic activity">
    <reaction evidence="6">
        <text>cytidine(1402) in 16S rRNA + S-adenosyl-L-methionine = N(4)-methylcytidine(1402) in 16S rRNA + S-adenosyl-L-homocysteine + H(+)</text>
        <dbReference type="Rhea" id="RHEA:42928"/>
        <dbReference type="Rhea" id="RHEA-COMP:10286"/>
        <dbReference type="Rhea" id="RHEA-COMP:10287"/>
        <dbReference type="ChEBI" id="CHEBI:15378"/>
        <dbReference type="ChEBI" id="CHEBI:57856"/>
        <dbReference type="ChEBI" id="CHEBI:59789"/>
        <dbReference type="ChEBI" id="CHEBI:74506"/>
        <dbReference type="ChEBI" id="CHEBI:82748"/>
        <dbReference type="EC" id="2.1.1.199"/>
    </reaction>
</comment>
<dbReference type="EMBL" id="BAAAET010000001">
    <property type="protein sequence ID" value="GAA0680691.1"/>
    <property type="molecule type" value="Genomic_DNA"/>
</dbReference>
<dbReference type="Pfam" id="PF01795">
    <property type="entry name" value="Methyltransf_5"/>
    <property type="match status" value="1"/>
</dbReference>
<comment type="function">
    <text evidence="6">Specifically methylates the N4 position of cytidine in position 1402 (C1402) of 16S rRNA.</text>
</comment>
<comment type="subcellular location">
    <subcellularLocation>
        <location evidence="6">Cytoplasm</location>
    </subcellularLocation>
</comment>
<dbReference type="Gene3D" id="3.40.50.150">
    <property type="entry name" value="Vaccinia Virus protein VP39"/>
    <property type="match status" value="1"/>
</dbReference>
<dbReference type="SUPFAM" id="SSF53335">
    <property type="entry name" value="S-adenosyl-L-methionine-dependent methyltransferases"/>
    <property type="match status" value="1"/>
</dbReference>
<protein>
    <recommendedName>
        <fullName evidence="6">Ribosomal RNA small subunit methyltransferase H</fullName>
        <ecNumber evidence="6">2.1.1.199</ecNumber>
    </recommendedName>
    <alternativeName>
        <fullName evidence="6">16S rRNA m(4)C1402 methyltransferase</fullName>
    </alternativeName>
    <alternativeName>
        <fullName evidence="6">rRNA (cytosine-N(4)-)-methyltransferase RsmH</fullName>
    </alternativeName>
</protein>
<dbReference type="InterPro" id="IPR029063">
    <property type="entry name" value="SAM-dependent_MTases_sf"/>
</dbReference>
<keyword evidence="3 6" id="KW-0489">Methyltransferase</keyword>
<evidence type="ECO:0000256" key="3">
    <source>
        <dbReference type="ARBA" id="ARBA00022603"/>
    </source>
</evidence>
<dbReference type="EC" id="2.1.1.199" evidence="6"/>
<dbReference type="PANTHER" id="PTHR11265">
    <property type="entry name" value="S-ADENOSYL-METHYLTRANSFERASE MRAW"/>
    <property type="match status" value="1"/>
</dbReference>
<keyword evidence="4 6" id="KW-0808">Transferase</keyword>
<feature type="binding site" evidence="6">
    <location>
        <position position="55"/>
    </location>
    <ligand>
        <name>S-adenosyl-L-methionine</name>
        <dbReference type="ChEBI" id="CHEBI:59789"/>
    </ligand>
</feature>
<evidence type="ECO:0000256" key="4">
    <source>
        <dbReference type="ARBA" id="ARBA00022679"/>
    </source>
</evidence>
<organism evidence="7 8">
    <name type="scientific">Marinobacterium maritimum</name>
    <dbReference type="NCBI Taxonomy" id="500162"/>
    <lineage>
        <taxon>Bacteria</taxon>
        <taxon>Pseudomonadati</taxon>
        <taxon>Pseudomonadota</taxon>
        <taxon>Gammaproteobacteria</taxon>
        <taxon>Oceanospirillales</taxon>
        <taxon>Oceanospirillaceae</taxon>
        <taxon>Marinobacterium</taxon>
    </lineage>
</organism>
<accession>A0ABN1I1P8</accession>
<dbReference type="Proteomes" id="UP001499915">
    <property type="component" value="Unassembled WGS sequence"/>
</dbReference>
<evidence type="ECO:0000256" key="2">
    <source>
        <dbReference type="ARBA" id="ARBA00022552"/>
    </source>
</evidence>
<dbReference type="HAMAP" id="MF_01007">
    <property type="entry name" value="16SrRNA_methyltr_H"/>
    <property type="match status" value="1"/>
</dbReference>
<dbReference type="PIRSF" id="PIRSF004486">
    <property type="entry name" value="MraW"/>
    <property type="match status" value="1"/>
</dbReference>
<dbReference type="NCBIfam" id="TIGR00006">
    <property type="entry name" value="16S rRNA (cytosine(1402)-N(4))-methyltransferase RsmH"/>
    <property type="match status" value="1"/>
</dbReference>
<evidence type="ECO:0000313" key="7">
    <source>
        <dbReference type="EMBL" id="GAA0680691.1"/>
    </source>
</evidence>
<dbReference type="InterPro" id="IPR023397">
    <property type="entry name" value="SAM-dep_MeTrfase_MraW_recog"/>
</dbReference>
<sequence length="312" mass="34678">MSQTFSHITVLLNEAVKELVQDPDGFYIDGTFGRGGHSALVLEQLSEQGHLMAIDKDPEAIRHAHERFAGESRFSIEHGSFAQLQSFVEQRGLVGKVSGVLLDLGVSSPQLDDPERGFSFLNDGPLDMRMDTTSGESAADWINRASETEIADVIYQYGEERFSRRMARAIVAEREEEPITTTARLAKIISEANPRWEKGKHPATRAFQGIRIHINRELADVEACLDQALEVLAPGGRLVVISFHSLEDRIVKRFIRRHVKGDEHLPPGVPVTDEMLKRRLKSAGKAVKAGKDELNNNPRARSAVMRAAIKLA</sequence>
<evidence type="ECO:0000256" key="1">
    <source>
        <dbReference type="ARBA" id="ARBA00010396"/>
    </source>
</evidence>
<feature type="binding site" evidence="6">
    <location>
        <position position="110"/>
    </location>
    <ligand>
        <name>S-adenosyl-L-methionine</name>
        <dbReference type="ChEBI" id="CHEBI:59789"/>
    </ligand>
</feature>
<keyword evidence="6" id="KW-0963">Cytoplasm</keyword>
<proteinExistence type="inferred from homology"/>
<dbReference type="InterPro" id="IPR002903">
    <property type="entry name" value="RsmH"/>
</dbReference>
<evidence type="ECO:0000256" key="5">
    <source>
        <dbReference type="ARBA" id="ARBA00022691"/>
    </source>
</evidence>
<keyword evidence="2 6" id="KW-0698">rRNA processing</keyword>
<feature type="binding site" evidence="6">
    <location>
        <position position="81"/>
    </location>
    <ligand>
        <name>S-adenosyl-L-methionine</name>
        <dbReference type="ChEBI" id="CHEBI:59789"/>
    </ligand>
</feature>
<evidence type="ECO:0000256" key="6">
    <source>
        <dbReference type="HAMAP-Rule" id="MF_01007"/>
    </source>
</evidence>
<dbReference type="PANTHER" id="PTHR11265:SF0">
    <property type="entry name" value="12S RRNA N4-METHYLCYTIDINE METHYLTRANSFERASE"/>
    <property type="match status" value="1"/>
</dbReference>